<name>A0A4V5PZ22_9BACL</name>
<protein>
    <submittedName>
        <fullName evidence="1">Uncharacterized protein</fullName>
    </submittedName>
</protein>
<accession>A0A4V5PZ22</accession>
<sequence>MTLLAISWAILFAFLMYQTLLLKKQINLLPEVEFLSFNTHPLNHLNMSQFLRLETPIDRKTTVMLTSPSCKVCHEELDAIVRKEKHLKHEMLFFADAILEEEFTQFANTYQHHFEIKPLFLEQLEQLGTTTYPLYIDLNKEGEVHKIYRN</sequence>
<evidence type="ECO:0000313" key="1">
    <source>
        <dbReference type="EMBL" id="TKD72288.1"/>
    </source>
</evidence>
<proteinExistence type="predicted"/>
<comment type="caution">
    <text evidence="1">The sequence shown here is derived from an EMBL/GenBank/DDBJ whole genome shotgun (WGS) entry which is preliminary data.</text>
</comment>
<dbReference type="OrthoDB" id="2648977at2"/>
<dbReference type="RefSeq" id="WP_136946139.1">
    <property type="nucleotide sequence ID" value="NZ_SWFM01000001.1"/>
</dbReference>
<dbReference type="EMBL" id="SWFM01000001">
    <property type="protein sequence ID" value="TKD72288.1"/>
    <property type="molecule type" value="Genomic_DNA"/>
</dbReference>
<evidence type="ECO:0000313" key="2">
    <source>
        <dbReference type="Proteomes" id="UP000310541"/>
    </source>
</evidence>
<dbReference type="Proteomes" id="UP000310541">
    <property type="component" value="Unassembled WGS sequence"/>
</dbReference>
<organism evidence="1 2">
    <name type="scientific">Guptibacillus hwajinpoensis</name>
    <dbReference type="NCBI Taxonomy" id="208199"/>
    <lineage>
        <taxon>Bacteria</taxon>
        <taxon>Bacillati</taxon>
        <taxon>Bacillota</taxon>
        <taxon>Bacilli</taxon>
        <taxon>Bacillales</taxon>
        <taxon>Guptibacillaceae</taxon>
        <taxon>Guptibacillus</taxon>
    </lineage>
</organism>
<reference evidence="1 2" key="1">
    <citation type="submission" date="2019-04" db="EMBL/GenBank/DDBJ databases">
        <title>Genome sequence of Bacillus hwajinpoensis strain Y2.</title>
        <authorList>
            <person name="Fair J.L."/>
            <person name="Maclea K.S."/>
        </authorList>
    </citation>
    <scope>NUCLEOTIDE SEQUENCE [LARGE SCALE GENOMIC DNA]</scope>
    <source>
        <strain evidence="1 2">Y2</strain>
    </source>
</reference>
<gene>
    <name evidence="1" type="ORF">FBF83_05725</name>
</gene>
<dbReference type="AlphaFoldDB" id="A0A4V5PZ22"/>